<organism evidence="2 3">
    <name type="scientific">Paenibacillus mangrovi</name>
    <dbReference type="NCBI Taxonomy" id="2931978"/>
    <lineage>
        <taxon>Bacteria</taxon>
        <taxon>Bacillati</taxon>
        <taxon>Bacillota</taxon>
        <taxon>Bacilli</taxon>
        <taxon>Bacillales</taxon>
        <taxon>Paenibacillaceae</taxon>
        <taxon>Paenibacillus</taxon>
    </lineage>
</organism>
<dbReference type="RefSeq" id="WP_244722950.1">
    <property type="nucleotide sequence ID" value="NZ_JALIRP010000002.1"/>
</dbReference>
<evidence type="ECO:0000313" key="3">
    <source>
        <dbReference type="Proteomes" id="UP001139347"/>
    </source>
</evidence>
<protein>
    <submittedName>
        <fullName evidence="2">Uncharacterized protein</fullName>
    </submittedName>
</protein>
<dbReference type="Proteomes" id="UP001139347">
    <property type="component" value="Unassembled WGS sequence"/>
</dbReference>
<dbReference type="AlphaFoldDB" id="A0A9X2B1L2"/>
<comment type="caution">
    <text evidence="2">The sequence shown here is derived from an EMBL/GenBank/DDBJ whole genome shotgun (WGS) entry which is preliminary data.</text>
</comment>
<dbReference type="EMBL" id="JALIRP010000002">
    <property type="protein sequence ID" value="MCJ8011639.1"/>
    <property type="molecule type" value="Genomic_DNA"/>
</dbReference>
<sequence>MTDFRSNSQVQGTEKKGAAYLFCCLFILEIISYMFTAEPGGFAVVMPYFDICTIS</sequence>
<keyword evidence="1" id="KW-0812">Transmembrane</keyword>
<proteinExistence type="predicted"/>
<keyword evidence="1" id="KW-0472">Membrane</keyword>
<accession>A0A9X2B1L2</accession>
<feature type="transmembrane region" description="Helical" evidence="1">
    <location>
        <begin position="18"/>
        <end position="36"/>
    </location>
</feature>
<keyword evidence="3" id="KW-1185">Reference proteome</keyword>
<name>A0A9X2B1L2_9BACL</name>
<keyword evidence="1" id="KW-1133">Transmembrane helix</keyword>
<evidence type="ECO:0000256" key="1">
    <source>
        <dbReference type="SAM" id="Phobius"/>
    </source>
</evidence>
<reference evidence="2" key="1">
    <citation type="submission" date="2022-04" db="EMBL/GenBank/DDBJ databases">
        <title>Paenibacillus mangrovi sp. nov., a novel endophytic bacterium isolated from bark of Kandelia candel.</title>
        <authorList>
            <person name="Tuo L."/>
        </authorList>
    </citation>
    <scope>NUCLEOTIDE SEQUENCE</scope>
    <source>
        <strain evidence="2">KQZ6P-2</strain>
    </source>
</reference>
<evidence type="ECO:0000313" key="2">
    <source>
        <dbReference type="EMBL" id="MCJ8011639.1"/>
    </source>
</evidence>
<gene>
    <name evidence="2" type="ORF">MUG84_07725</name>
</gene>